<proteinExistence type="inferred from homology"/>
<evidence type="ECO:0000313" key="6">
    <source>
        <dbReference type="EMBL" id="WYK19771.1"/>
    </source>
</evidence>
<evidence type="ECO:0000313" key="7">
    <source>
        <dbReference type="Proteomes" id="UP001281305"/>
    </source>
</evidence>
<dbReference type="GO" id="GO:0008168">
    <property type="term" value="F:methyltransferase activity"/>
    <property type="evidence" value="ECO:0007669"/>
    <property type="project" value="UniProtKB-KW"/>
</dbReference>
<dbReference type="CDD" id="cd02440">
    <property type="entry name" value="AdoMet_MTases"/>
    <property type="match status" value="1"/>
</dbReference>
<protein>
    <submittedName>
        <fullName evidence="6">Class I SAM-dependent RNA methyltransferase</fullName>
    </submittedName>
</protein>
<evidence type="ECO:0000256" key="2">
    <source>
        <dbReference type="ARBA" id="ARBA00022679"/>
    </source>
</evidence>
<name>A0ABZ2TJD5_9RHOB</name>
<feature type="active site" description="Nucleophile" evidence="4">
    <location>
        <position position="239"/>
    </location>
</feature>
<sequence length="281" mass="30288">MAGFHKQASDVIVEIPKCQLMTPDLMMGLPVAEDLARLAASRKGELSVAVTLSEAGLDIAVSGGKVLGGALRNALSDLAAGHDIARLSYEGETIVTLRKPSQLFDDITVYPPPDAFLQATKDAETMLQNEVQAIVGKASSIVDLFAGCGTFTLPLAKQSRVHAVEGDGEMLGCLDHAWRNSEGLKAVSIETRDLFRNPLMPEELSRFEAVVVDPPRAGAQAQTLQLAESQTPIIAYVSCNPTSFARDAKCLVEAGYLLDWVLPIDQFRWSAHVELVAVFRL</sequence>
<evidence type="ECO:0000256" key="5">
    <source>
        <dbReference type="PROSITE-ProRule" id="PRU10015"/>
    </source>
</evidence>
<evidence type="ECO:0000256" key="4">
    <source>
        <dbReference type="PROSITE-ProRule" id="PRU01024"/>
    </source>
</evidence>
<dbReference type="PANTHER" id="PTHR11061">
    <property type="entry name" value="RNA M5U METHYLTRANSFERASE"/>
    <property type="match status" value="1"/>
</dbReference>
<dbReference type="InterPro" id="IPR029063">
    <property type="entry name" value="SAM-dependent_MTases_sf"/>
</dbReference>
<dbReference type="Proteomes" id="UP001281305">
    <property type="component" value="Chromosome"/>
</dbReference>
<dbReference type="SUPFAM" id="SSF53335">
    <property type="entry name" value="S-adenosyl-L-methionine-dependent methyltransferases"/>
    <property type="match status" value="1"/>
</dbReference>
<comment type="similarity">
    <text evidence="4">Belongs to the class I-like SAM-binding methyltransferase superfamily. RNA M5U methyltransferase family.</text>
</comment>
<dbReference type="Pfam" id="PF05958">
    <property type="entry name" value="tRNA_U5-meth_tr"/>
    <property type="match status" value="1"/>
</dbReference>
<dbReference type="InterPro" id="IPR030390">
    <property type="entry name" value="MeTrfase_TrmA_AS"/>
</dbReference>
<gene>
    <name evidence="6" type="ORF">RZS32_007950</name>
</gene>
<dbReference type="EMBL" id="CP146606">
    <property type="protein sequence ID" value="WYK19771.1"/>
    <property type="molecule type" value="Genomic_DNA"/>
</dbReference>
<accession>A0ABZ2TJD5</accession>
<dbReference type="InterPro" id="IPR010280">
    <property type="entry name" value="U5_MeTrfase_fam"/>
</dbReference>
<dbReference type="Gene3D" id="2.40.50.1070">
    <property type="match status" value="1"/>
</dbReference>
<keyword evidence="1 4" id="KW-0489">Methyltransferase</keyword>
<organism evidence="6 7">
    <name type="scientific">Roseovarius rhodophyticola</name>
    <dbReference type="NCBI Taxonomy" id="3080827"/>
    <lineage>
        <taxon>Bacteria</taxon>
        <taxon>Pseudomonadati</taxon>
        <taxon>Pseudomonadota</taxon>
        <taxon>Alphaproteobacteria</taxon>
        <taxon>Rhodobacterales</taxon>
        <taxon>Roseobacteraceae</taxon>
        <taxon>Roseovarius</taxon>
    </lineage>
</organism>
<dbReference type="RefSeq" id="WP_317056473.1">
    <property type="nucleotide sequence ID" value="NZ_CP146606.1"/>
</dbReference>
<keyword evidence="2 4" id="KW-0808">Transferase</keyword>
<keyword evidence="7" id="KW-1185">Reference proteome</keyword>
<feature type="binding site" evidence="4">
    <location>
        <position position="213"/>
    </location>
    <ligand>
        <name>S-adenosyl-L-methionine</name>
        <dbReference type="ChEBI" id="CHEBI:59789"/>
    </ligand>
</feature>
<evidence type="ECO:0000256" key="3">
    <source>
        <dbReference type="ARBA" id="ARBA00022691"/>
    </source>
</evidence>
<feature type="binding site" evidence="4">
    <location>
        <position position="165"/>
    </location>
    <ligand>
        <name>S-adenosyl-L-methionine</name>
        <dbReference type="ChEBI" id="CHEBI:59789"/>
    </ligand>
</feature>
<dbReference type="PROSITE" id="PS51687">
    <property type="entry name" value="SAM_MT_RNA_M5U"/>
    <property type="match status" value="1"/>
</dbReference>
<feature type="active site" evidence="5">
    <location>
        <position position="239"/>
    </location>
</feature>
<feature type="binding site" evidence="4">
    <location>
        <position position="145"/>
    </location>
    <ligand>
        <name>S-adenosyl-L-methionine</name>
        <dbReference type="ChEBI" id="CHEBI:59789"/>
    </ligand>
</feature>
<feature type="binding site" evidence="4">
    <location>
        <position position="118"/>
    </location>
    <ligand>
        <name>S-adenosyl-L-methionine</name>
        <dbReference type="ChEBI" id="CHEBI:59789"/>
    </ligand>
</feature>
<evidence type="ECO:0000256" key="1">
    <source>
        <dbReference type="ARBA" id="ARBA00022603"/>
    </source>
</evidence>
<dbReference type="GO" id="GO:0032259">
    <property type="term" value="P:methylation"/>
    <property type="evidence" value="ECO:0007669"/>
    <property type="project" value="UniProtKB-KW"/>
</dbReference>
<reference evidence="6 7" key="1">
    <citation type="submission" date="2024-02" db="EMBL/GenBank/DDBJ databases">
        <title>Roseovarius strain W115 nov., isolated from a marine algae.</title>
        <authorList>
            <person name="Lee M.W."/>
            <person name="Lee J.K."/>
            <person name="Kim J.M."/>
            <person name="Choi D.G."/>
            <person name="Baek J.H."/>
            <person name="Bayburt H."/>
            <person name="Jung J.J."/>
            <person name="Han D.M."/>
            <person name="Jeon C.O."/>
        </authorList>
    </citation>
    <scope>NUCLEOTIDE SEQUENCE [LARGE SCALE GENOMIC DNA]</scope>
    <source>
        <strain evidence="6 7">W115</strain>
    </source>
</reference>
<dbReference type="PANTHER" id="PTHR11061:SF49">
    <property type="entry name" value="23S RRNA (URACIL(1939)-C(5))-METHYLTRANSFERASE RLMD"/>
    <property type="match status" value="1"/>
</dbReference>
<keyword evidence="3 4" id="KW-0949">S-adenosyl-L-methionine</keyword>
<dbReference type="Gene3D" id="3.40.50.150">
    <property type="entry name" value="Vaccinia Virus protein VP39"/>
    <property type="match status" value="1"/>
</dbReference>
<dbReference type="PROSITE" id="PS01230">
    <property type="entry name" value="TRMA_1"/>
    <property type="match status" value="1"/>
</dbReference>